<comment type="similarity">
    <text evidence="1">Belongs to the LacAB/RpiB family.</text>
</comment>
<dbReference type="NCBIfam" id="TIGR01120">
    <property type="entry name" value="rpiB"/>
    <property type="match status" value="1"/>
</dbReference>
<dbReference type="NCBIfam" id="NF004051">
    <property type="entry name" value="PRK05571.1"/>
    <property type="match status" value="1"/>
</dbReference>
<gene>
    <name evidence="4" type="primary">rpiB</name>
    <name evidence="4" type="ORF">ENX16_02055</name>
</gene>
<proteinExistence type="inferred from homology"/>
<dbReference type="EC" id="5.3.1.6" evidence="4"/>
<feature type="active site" description="Proton acceptor" evidence="3">
    <location>
        <position position="65"/>
    </location>
</feature>
<dbReference type="NCBIfam" id="TIGR00689">
    <property type="entry name" value="rpiB_lacA_lacB"/>
    <property type="match status" value="1"/>
</dbReference>
<keyword evidence="2 4" id="KW-0413">Isomerase</keyword>
<dbReference type="SUPFAM" id="SSF89623">
    <property type="entry name" value="Ribose/Galactose isomerase RpiB/AlsB"/>
    <property type="match status" value="1"/>
</dbReference>
<dbReference type="PANTHER" id="PTHR30345:SF0">
    <property type="entry name" value="DNA DAMAGE-REPAIR_TOLERATION PROTEIN DRT102"/>
    <property type="match status" value="1"/>
</dbReference>
<evidence type="ECO:0000256" key="2">
    <source>
        <dbReference type="ARBA" id="ARBA00023235"/>
    </source>
</evidence>
<dbReference type="PANTHER" id="PTHR30345">
    <property type="entry name" value="RIBOSE-5-PHOSPHATE ISOMERASE B"/>
    <property type="match status" value="1"/>
</dbReference>
<dbReference type="GO" id="GO:0019316">
    <property type="term" value="P:D-allose catabolic process"/>
    <property type="evidence" value="ECO:0007669"/>
    <property type="project" value="TreeGrafter"/>
</dbReference>
<dbReference type="AlphaFoldDB" id="A0A7V3PSY6"/>
<comment type="caution">
    <text evidence="4">The sequence shown here is derived from an EMBL/GenBank/DDBJ whole genome shotgun (WGS) entry which is preliminary data.</text>
</comment>
<reference evidence="4" key="1">
    <citation type="journal article" date="2020" name="mSystems">
        <title>Genome- and Community-Level Interaction Insights into Carbon Utilization and Element Cycling Functions of Hydrothermarchaeota in Hydrothermal Sediment.</title>
        <authorList>
            <person name="Zhou Z."/>
            <person name="Liu Y."/>
            <person name="Xu W."/>
            <person name="Pan J."/>
            <person name="Luo Z.H."/>
            <person name="Li M."/>
        </authorList>
    </citation>
    <scope>NUCLEOTIDE SEQUENCE [LARGE SCALE GENOMIC DNA]</scope>
    <source>
        <strain evidence="4">SpSt-914</strain>
    </source>
</reference>
<name>A0A7V3PSY6_UNCW3</name>
<dbReference type="Gene3D" id="3.40.1400.10">
    <property type="entry name" value="Sugar-phosphate isomerase, RpiB/LacA/LacB"/>
    <property type="match status" value="1"/>
</dbReference>
<dbReference type="InterPro" id="IPR036569">
    <property type="entry name" value="RpiB_LacA_LacB_sf"/>
</dbReference>
<dbReference type="GO" id="GO:0009052">
    <property type="term" value="P:pentose-phosphate shunt, non-oxidative branch"/>
    <property type="evidence" value="ECO:0007669"/>
    <property type="project" value="TreeGrafter"/>
</dbReference>
<organism evidence="4">
    <name type="scientific">candidate division WOR-3 bacterium</name>
    <dbReference type="NCBI Taxonomy" id="2052148"/>
    <lineage>
        <taxon>Bacteria</taxon>
        <taxon>Bacteria division WOR-3</taxon>
    </lineage>
</organism>
<evidence type="ECO:0000256" key="3">
    <source>
        <dbReference type="PIRSR" id="PIRSR005384-1"/>
    </source>
</evidence>
<sequence>MIVAIGADHRGFRLKEKLKEFLRQQGYRIVDKGTFTPERTDYPDYAFAVGEAVASHRAQRGILICATGIGMSIAANKIAGVRAALCFNQKTARLSREHNDANVLCLGADLLTSATARRIVHIFLKTRFTRGRHRRRIQKILSREKNG</sequence>
<accession>A0A7V3PSY6</accession>
<evidence type="ECO:0000313" key="4">
    <source>
        <dbReference type="EMBL" id="HGD12855.1"/>
    </source>
</evidence>
<protein>
    <submittedName>
        <fullName evidence="4">Ribose 5-phosphate isomerase B</fullName>
        <ecNumber evidence="4">5.3.1.6</ecNumber>
    </submittedName>
</protein>
<dbReference type="EMBL" id="DTMZ01000044">
    <property type="protein sequence ID" value="HGD12855.1"/>
    <property type="molecule type" value="Genomic_DNA"/>
</dbReference>
<evidence type="ECO:0000256" key="1">
    <source>
        <dbReference type="ARBA" id="ARBA00008754"/>
    </source>
</evidence>
<dbReference type="InterPro" id="IPR004785">
    <property type="entry name" value="RpiB"/>
</dbReference>
<dbReference type="PIRSF" id="PIRSF005384">
    <property type="entry name" value="RpiB_LacA_B"/>
    <property type="match status" value="1"/>
</dbReference>
<feature type="active site" description="Proton donor" evidence="3">
    <location>
        <position position="98"/>
    </location>
</feature>
<dbReference type="InterPro" id="IPR003500">
    <property type="entry name" value="RpiB_LacA_LacB"/>
</dbReference>
<dbReference type="Pfam" id="PF02502">
    <property type="entry name" value="LacAB_rpiB"/>
    <property type="match status" value="1"/>
</dbReference>
<dbReference type="GO" id="GO:0004751">
    <property type="term" value="F:ribose-5-phosphate isomerase activity"/>
    <property type="evidence" value="ECO:0007669"/>
    <property type="project" value="UniProtKB-EC"/>
</dbReference>